<dbReference type="InterPro" id="IPR044037">
    <property type="entry name" value="FANCL_d3"/>
</dbReference>
<evidence type="ECO:0000259" key="2">
    <source>
        <dbReference type="Pfam" id="PF11793"/>
    </source>
</evidence>
<dbReference type="Gene3D" id="3.30.40.10">
    <property type="entry name" value="Zinc/RING finger domain, C3HC4 (zinc finger)"/>
    <property type="match status" value="1"/>
</dbReference>
<organism evidence="5 6">
    <name type="scientific">Pocillopora damicornis</name>
    <name type="common">Cauliflower coral</name>
    <name type="synonym">Millepora damicornis</name>
    <dbReference type="NCBI Taxonomy" id="46731"/>
    <lineage>
        <taxon>Eukaryota</taxon>
        <taxon>Metazoa</taxon>
        <taxon>Cnidaria</taxon>
        <taxon>Anthozoa</taxon>
        <taxon>Hexacorallia</taxon>
        <taxon>Scleractinia</taxon>
        <taxon>Astrocoeniina</taxon>
        <taxon>Pocilloporidae</taxon>
        <taxon>Pocillopora</taxon>
    </lineage>
</organism>
<comment type="caution">
    <text evidence="5">The sequence shown here is derived from an EMBL/GenBank/DDBJ whole genome shotgun (WGS) entry which is preliminary data.</text>
</comment>
<dbReference type="InterPro" id="IPR016135">
    <property type="entry name" value="UBQ-conjugating_enzyme/RWD"/>
</dbReference>
<dbReference type="SMART" id="SM01197">
    <property type="entry name" value="FANCL_C"/>
    <property type="match status" value="1"/>
</dbReference>
<dbReference type="GO" id="GO:0043240">
    <property type="term" value="C:Fanconi anaemia nuclear complex"/>
    <property type="evidence" value="ECO:0007669"/>
    <property type="project" value="InterPro"/>
</dbReference>
<dbReference type="Gene3D" id="3.10.110.20">
    <property type="entry name" value="RWD domain-like"/>
    <property type="match status" value="1"/>
</dbReference>
<dbReference type="AlphaFoldDB" id="A0A3M6THJ6"/>
<evidence type="ECO:0008006" key="7">
    <source>
        <dbReference type="Google" id="ProtNLM"/>
    </source>
</evidence>
<feature type="domain" description="FANCL UBC-like" evidence="3">
    <location>
        <begin position="113"/>
        <end position="204"/>
    </location>
</feature>
<dbReference type="FunFam" id="3.30.40.10:FF:000221">
    <property type="entry name" value="E3 ubiquitin-protein ligase FANCL isoform X2"/>
    <property type="match status" value="1"/>
</dbReference>
<dbReference type="GO" id="GO:0036297">
    <property type="term" value="P:interstrand cross-link repair"/>
    <property type="evidence" value="ECO:0007669"/>
    <property type="project" value="InterPro"/>
</dbReference>
<feature type="domain" description="FANCL C-terminal" evidence="2">
    <location>
        <begin position="310"/>
        <end position="377"/>
    </location>
</feature>
<dbReference type="Pfam" id="PF18891">
    <property type="entry name" value="FANCL_d3"/>
    <property type="match status" value="1"/>
</dbReference>
<dbReference type="CDD" id="cd23831">
    <property type="entry name" value="DRWD-N_FANCL"/>
    <property type="match status" value="1"/>
</dbReference>
<dbReference type="InterPro" id="IPR043898">
    <property type="entry name" value="FANCL_d2"/>
</dbReference>
<dbReference type="PANTHER" id="PTHR13206">
    <property type="entry name" value="UBIQUITIN LIGASE PROTEIN PHF9 FANCONI ANEMIA GROUP L PROTEIN"/>
    <property type="match status" value="1"/>
</dbReference>
<evidence type="ECO:0000259" key="1">
    <source>
        <dbReference type="Pfam" id="PF09765"/>
    </source>
</evidence>
<dbReference type="Pfam" id="PF09765">
    <property type="entry name" value="FANCL_d1"/>
    <property type="match status" value="1"/>
</dbReference>
<dbReference type="InterPro" id="IPR013083">
    <property type="entry name" value="Znf_RING/FYVE/PHD"/>
</dbReference>
<name>A0A3M6THJ6_POCDA</name>
<dbReference type="CDD" id="cd23786">
    <property type="entry name" value="ELF_FANCL"/>
    <property type="match status" value="1"/>
</dbReference>
<dbReference type="PANTHER" id="PTHR13206:SF0">
    <property type="entry name" value="E3 UBIQUITIN-PROTEIN LIGASE FANCL"/>
    <property type="match status" value="1"/>
</dbReference>
<keyword evidence="6" id="KW-1185">Reference proteome</keyword>
<evidence type="ECO:0000313" key="5">
    <source>
        <dbReference type="EMBL" id="RMX40877.1"/>
    </source>
</evidence>
<dbReference type="Pfam" id="PF11793">
    <property type="entry name" value="FANCL_C"/>
    <property type="match status" value="1"/>
</dbReference>
<dbReference type="OrthoDB" id="10263265at2759"/>
<dbReference type="InterPro" id="IPR043003">
    <property type="entry name" value="FANCL_d3_sf"/>
</dbReference>
<evidence type="ECO:0000259" key="4">
    <source>
        <dbReference type="Pfam" id="PF18891"/>
    </source>
</evidence>
<feature type="domain" description="Fanconi anemia complex subunit FancL WD-repeat containing" evidence="1">
    <location>
        <begin position="13"/>
        <end position="99"/>
    </location>
</feature>
<dbReference type="EMBL" id="RCHS01003561">
    <property type="protein sequence ID" value="RMX40877.1"/>
    <property type="molecule type" value="Genomic_DNA"/>
</dbReference>
<accession>A0A3M6THJ6</accession>
<dbReference type="Gene3D" id="3.10.110.10">
    <property type="entry name" value="Ubiquitin Conjugating Enzyme"/>
    <property type="match status" value="1"/>
</dbReference>
<dbReference type="STRING" id="46731.A0A3M6THJ6"/>
<dbReference type="GO" id="GO:0006513">
    <property type="term" value="P:protein monoubiquitination"/>
    <property type="evidence" value="ECO:0007669"/>
    <property type="project" value="TreeGrafter"/>
</dbReference>
<dbReference type="InterPro" id="IPR019162">
    <property type="entry name" value="FancL_WD-rpt_cont_dom"/>
</dbReference>
<dbReference type="CDD" id="cd16490">
    <property type="entry name" value="RING-CH-C4HC3_FANCL"/>
    <property type="match status" value="1"/>
</dbReference>
<proteinExistence type="predicted"/>
<gene>
    <name evidence="5" type="ORF">pdam_00012014</name>
</gene>
<dbReference type="GO" id="GO:0061630">
    <property type="term" value="F:ubiquitin protein ligase activity"/>
    <property type="evidence" value="ECO:0007669"/>
    <property type="project" value="TreeGrafter"/>
</dbReference>
<dbReference type="InterPro" id="IPR026848">
    <property type="entry name" value="Fancl"/>
</dbReference>
<dbReference type="InterPro" id="IPR026850">
    <property type="entry name" value="FANCL_C"/>
</dbReference>
<evidence type="ECO:0000259" key="3">
    <source>
        <dbReference type="Pfam" id="PF18890"/>
    </source>
</evidence>
<dbReference type="CDD" id="cd23832">
    <property type="entry name" value="DRWD-C_FANCL"/>
    <property type="match status" value="1"/>
</dbReference>
<dbReference type="SUPFAM" id="SSF57850">
    <property type="entry name" value="RING/U-box"/>
    <property type="match status" value="1"/>
</dbReference>
<evidence type="ECO:0000313" key="6">
    <source>
        <dbReference type="Proteomes" id="UP000275408"/>
    </source>
</evidence>
<dbReference type="Pfam" id="PF18890">
    <property type="entry name" value="FANCL_d2"/>
    <property type="match status" value="1"/>
</dbReference>
<sequence length="381" mass="43560">MAGEVMAEGMKLDVLDVCPLLILQDSSKRFYDGYITVCKKSFRMSIEIPENRSLRDARIECEWKLRHLLRGYEGVIKQRLTQSLDLPSFLMELKSILEKLLGSQKLDKVVSQPNFYTHLVAELEAIGWEKLAYVDSSFQVLKLASRDIKEREHVITVRLSPQHPQVAPTCSAELPGKPFSFTWSSQGQPLQQLYHQFQQTLSQFEDFWDMLDEIDSNTWVLEPEQPSRSCTSRRIALGNNASVQIDLNPVNARLLPECRFMGADNVIVPLREHLSANIHTWNPQLTVLTNLENLLGQKFPSPSTTKKEDFSMECGICYAYRLNDLIPDKACDDSRCGQPFHSLCLYEWLRALPSSRQSFNMVFGECPYCSKPITVKMVSGK</sequence>
<protein>
    <recommendedName>
        <fullName evidence="7">RING-type domain-containing protein</fullName>
    </recommendedName>
</protein>
<feature type="domain" description="FANCL UBC-like" evidence="4">
    <location>
        <begin position="206"/>
        <end position="302"/>
    </location>
</feature>
<dbReference type="Proteomes" id="UP000275408">
    <property type="component" value="Unassembled WGS sequence"/>
</dbReference>
<reference evidence="5 6" key="1">
    <citation type="journal article" date="2018" name="Sci. Rep.">
        <title>Comparative analysis of the Pocillopora damicornis genome highlights role of immune system in coral evolution.</title>
        <authorList>
            <person name="Cunning R."/>
            <person name="Bay R.A."/>
            <person name="Gillette P."/>
            <person name="Baker A.C."/>
            <person name="Traylor-Knowles N."/>
        </authorList>
    </citation>
    <scope>NUCLEOTIDE SEQUENCE [LARGE SCALE GENOMIC DNA]</scope>
    <source>
        <strain evidence="5">RSMAS</strain>
        <tissue evidence="5">Whole animal</tissue>
    </source>
</reference>